<dbReference type="AlphaFoldDB" id="S0DDI8"/>
<keyword evidence="3" id="KW-0560">Oxidoreductase</keyword>
<organism evidence="6">
    <name type="scientific">termite gut metagenome</name>
    <dbReference type="NCBI Taxonomy" id="433724"/>
    <lineage>
        <taxon>unclassified sequences</taxon>
        <taxon>metagenomes</taxon>
        <taxon>organismal metagenomes</taxon>
    </lineage>
</organism>
<gene>
    <name evidence="6" type="ORF">BN138_205</name>
</gene>
<reference evidence="6" key="1">
    <citation type="submission" date="2012-10" db="EMBL/GenBank/DDBJ databases">
        <authorList>
            <person name="Sandrine L."/>
        </authorList>
    </citation>
    <scope>NUCLEOTIDE SEQUENCE</scope>
</reference>
<dbReference type="SUPFAM" id="SSF51905">
    <property type="entry name" value="FAD/NAD(P)-binding domain"/>
    <property type="match status" value="1"/>
</dbReference>
<dbReference type="GO" id="GO:0051539">
    <property type="term" value="F:4 iron, 4 sulfur cluster binding"/>
    <property type="evidence" value="ECO:0007669"/>
    <property type="project" value="UniProtKB-KW"/>
</dbReference>
<keyword evidence="2" id="KW-0479">Metal-binding</keyword>
<sequence>MMFYEEPAKKIPVQEFDVVIVGAGTAGVIAAIAAARQGAKTALIESKGYTGGVVVEGGTALHSFFNLWKAFPGVEKRQVVKGIPQELIDRLVERGGCTGHVEMVTFYDYDSICTAIDTEIYKLVTHEMIVEAGVHLFLNTMLTGAIMDGDTIRGVMTESRAGREAFYAKAFVDCTGYGDLSAYAGAAYTEPNDHAVANAIGVGGVDVDRYNEFCKNQSLAQTAIGTRSGEPDKLVRVGFEQGNFPDDIQKEVKRIGMSFITTTLHDDYFMFIKLNYRMPCSPTNRDEVVKTELLLRQRMESAIKIIRKIPGCEKAFMARTSPSLAIRRGRCIECDYDISLSDILDGVHFEDDIMSYGFHDCAPRLTVNHGGTYGIPYKALRVKGVKNLLVAGMLITSDWEAHMSTRNTVSCFGQGQAAGTAAALCAAQSVGTRELAYADLKKALLDADVYLEN</sequence>
<evidence type="ECO:0000313" key="6">
    <source>
        <dbReference type="EMBL" id="CCO21017.1"/>
    </source>
</evidence>
<keyword evidence="5" id="KW-0411">Iron-sulfur</keyword>
<keyword evidence="4" id="KW-0408">Iron</keyword>
<evidence type="ECO:0000256" key="5">
    <source>
        <dbReference type="ARBA" id="ARBA00023014"/>
    </source>
</evidence>
<dbReference type="InterPro" id="IPR039650">
    <property type="entry name" value="HdrA-like"/>
</dbReference>
<protein>
    <recommendedName>
        <fullName evidence="7">FAD-dependent oxidoreductase</fullName>
    </recommendedName>
</protein>
<name>S0DDI8_9ZZZZ</name>
<dbReference type="GO" id="GO:0046872">
    <property type="term" value="F:metal ion binding"/>
    <property type="evidence" value="ECO:0007669"/>
    <property type="project" value="UniProtKB-KW"/>
</dbReference>
<dbReference type="PANTHER" id="PTHR43498">
    <property type="entry name" value="FERREDOXIN:COB-COM HETERODISULFIDE REDUCTASE SUBUNIT A"/>
    <property type="match status" value="1"/>
</dbReference>
<keyword evidence="1" id="KW-0004">4Fe-4S</keyword>
<evidence type="ECO:0000256" key="4">
    <source>
        <dbReference type="ARBA" id="ARBA00023004"/>
    </source>
</evidence>
<evidence type="ECO:0000256" key="1">
    <source>
        <dbReference type="ARBA" id="ARBA00022485"/>
    </source>
</evidence>
<evidence type="ECO:0008006" key="7">
    <source>
        <dbReference type="Google" id="ProtNLM"/>
    </source>
</evidence>
<proteinExistence type="predicted"/>
<dbReference type="GO" id="GO:0016491">
    <property type="term" value="F:oxidoreductase activity"/>
    <property type="evidence" value="ECO:0007669"/>
    <property type="project" value="UniProtKB-KW"/>
</dbReference>
<reference evidence="6" key="2">
    <citation type="journal article" date="2013" name="Biotechnol. Biofuels">
        <title>Mining for hemicellulases in the fungus-growing termite Pseudacanthotermes militaris using functional metagenomics.</title>
        <authorList>
            <person name="Bastien G."/>
            <person name="Arnal G."/>
            <person name="Bozonnet S."/>
            <person name="Laguerre S."/>
            <person name="Ferreira F."/>
            <person name="Faure R."/>
            <person name="Henrissat B."/>
            <person name="Lefevre F."/>
            <person name="Robe P."/>
            <person name="Bouchez O."/>
            <person name="Noirot C."/>
            <person name="Dumon C."/>
            <person name="O'Donohue M."/>
        </authorList>
    </citation>
    <scope>NUCLEOTIDE SEQUENCE</scope>
</reference>
<dbReference type="InterPro" id="IPR036188">
    <property type="entry name" value="FAD/NAD-bd_sf"/>
</dbReference>
<accession>S0DDI8</accession>
<dbReference type="Gene3D" id="3.50.50.60">
    <property type="entry name" value="FAD/NAD(P)-binding domain"/>
    <property type="match status" value="1"/>
</dbReference>
<evidence type="ECO:0000256" key="2">
    <source>
        <dbReference type="ARBA" id="ARBA00022723"/>
    </source>
</evidence>
<evidence type="ECO:0000256" key="3">
    <source>
        <dbReference type="ARBA" id="ARBA00023002"/>
    </source>
</evidence>
<dbReference type="PANTHER" id="PTHR43498:SF1">
    <property type="entry name" value="COB--COM HETERODISULFIDE REDUCTASE IRON-SULFUR SUBUNIT A"/>
    <property type="match status" value="1"/>
</dbReference>
<dbReference type="Pfam" id="PF12831">
    <property type="entry name" value="FAD_oxidored"/>
    <property type="match status" value="1"/>
</dbReference>
<dbReference type="EMBL" id="HF548279">
    <property type="protein sequence ID" value="CCO21017.1"/>
    <property type="molecule type" value="Genomic_DNA"/>
</dbReference>